<comment type="cofactor">
    <cofactor evidence="1 13">
        <name>pyridoxal 5'-phosphate</name>
        <dbReference type="ChEBI" id="CHEBI:597326"/>
    </cofactor>
</comment>
<keyword evidence="6 14" id="KW-0028">Amino-acid biosynthesis</keyword>
<keyword evidence="18" id="KW-1185">Reference proteome</keyword>
<name>A0ABU4WG50_9BACT</name>
<evidence type="ECO:0000256" key="7">
    <source>
        <dbReference type="ARBA" id="ARBA00022822"/>
    </source>
</evidence>
<feature type="modified residue" description="N6-(pyridoxal phosphate)lysine" evidence="13">
    <location>
        <position position="285"/>
    </location>
</feature>
<evidence type="ECO:0000256" key="3">
    <source>
        <dbReference type="ARBA" id="ARBA00004733"/>
    </source>
</evidence>
<dbReference type="InterPro" id="IPR006653">
    <property type="entry name" value="Trp_synth_b_CS"/>
</dbReference>
<comment type="similarity">
    <text evidence="4 13">Belongs to the TrpB family.</text>
</comment>
<dbReference type="Gene3D" id="3.20.20.70">
    <property type="entry name" value="Aldolase class I"/>
    <property type="match status" value="1"/>
</dbReference>
<evidence type="ECO:0000313" key="18">
    <source>
        <dbReference type="Proteomes" id="UP001275932"/>
    </source>
</evidence>
<evidence type="ECO:0000259" key="15">
    <source>
        <dbReference type="Pfam" id="PF00291"/>
    </source>
</evidence>
<dbReference type="InterPro" id="IPR036052">
    <property type="entry name" value="TrpB-like_PALP_sf"/>
</dbReference>
<comment type="pathway">
    <text evidence="3 13">Amino-acid biosynthesis; L-tryptophan biosynthesis; L-tryptophan from chorismate: step 5/5.</text>
</comment>
<evidence type="ECO:0000256" key="6">
    <source>
        <dbReference type="ARBA" id="ARBA00022605"/>
    </source>
</evidence>
<evidence type="ECO:0000256" key="4">
    <source>
        <dbReference type="ARBA" id="ARBA00009982"/>
    </source>
</evidence>
<comment type="catalytic activity">
    <reaction evidence="12 13">
        <text>(1S,2R)-1-C-(indol-3-yl)glycerol 3-phosphate + L-serine = D-glyceraldehyde 3-phosphate + L-tryptophan + H2O</text>
        <dbReference type="Rhea" id="RHEA:10532"/>
        <dbReference type="ChEBI" id="CHEBI:15377"/>
        <dbReference type="ChEBI" id="CHEBI:33384"/>
        <dbReference type="ChEBI" id="CHEBI:57912"/>
        <dbReference type="ChEBI" id="CHEBI:58866"/>
        <dbReference type="ChEBI" id="CHEBI:59776"/>
        <dbReference type="EC" id="4.2.1.20"/>
    </reaction>
</comment>
<dbReference type="SUPFAM" id="SSF53686">
    <property type="entry name" value="Tryptophan synthase beta subunit-like PLP-dependent enzymes"/>
    <property type="match status" value="1"/>
</dbReference>
<dbReference type="HAMAP" id="MF_00133">
    <property type="entry name" value="Trp_synth_beta"/>
    <property type="match status" value="1"/>
</dbReference>
<dbReference type="PANTHER" id="PTHR48077:SF3">
    <property type="entry name" value="TRYPTOPHAN SYNTHASE"/>
    <property type="match status" value="1"/>
</dbReference>
<feature type="domain" description="Tryptophan synthase beta chain-like PALP" evidence="15">
    <location>
        <begin position="251"/>
        <end position="575"/>
    </location>
</feature>
<dbReference type="InterPro" id="IPR001926">
    <property type="entry name" value="TrpB-like_PALP"/>
</dbReference>
<dbReference type="HAMAP" id="MF_00135">
    <property type="entry name" value="PRAI"/>
    <property type="match status" value="1"/>
</dbReference>
<dbReference type="Proteomes" id="UP001275932">
    <property type="component" value="Unassembled WGS sequence"/>
</dbReference>
<evidence type="ECO:0000256" key="5">
    <source>
        <dbReference type="ARBA" id="ARBA00011270"/>
    </source>
</evidence>
<dbReference type="EC" id="5.3.1.24" evidence="14"/>
<protein>
    <recommendedName>
        <fullName evidence="13 14">Multifunctional fusion protein</fullName>
    </recommendedName>
    <domain>
        <recommendedName>
            <fullName evidence="14">N-(5'-phosphoribosyl)anthranilate isomerase</fullName>
            <shortName evidence="14">PRAI</shortName>
            <ecNumber evidence="14">5.3.1.24</ecNumber>
        </recommendedName>
    </domain>
    <domain>
        <recommendedName>
            <fullName evidence="13">Tryptophan synthase beta chain</fullName>
            <ecNumber evidence="13">4.2.1.20</ecNumber>
        </recommendedName>
    </domain>
</protein>
<evidence type="ECO:0000256" key="10">
    <source>
        <dbReference type="ARBA" id="ARBA00023235"/>
    </source>
</evidence>
<dbReference type="GO" id="GO:0004834">
    <property type="term" value="F:tryptophan synthase activity"/>
    <property type="evidence" value="ECO:0007669"/>
    <property type="project" value="UniProtKB-EC"/>
</dbReference>
<dbReference type="Pfam" id="PF00291">
    <property type="entry name" value="PALP"/>
    <property type="match status" value="1"/>
</dbReference>
<gene>
    <name evidence="13 17" type="primary">trpB</name>
    <name evidence="14" type="synonym">trpF</name>
    <name evidence="17" type="ORF">MOX91_05000</name>
</gene>
<dbReference type="CDD" id="cd06446">
    <property type="entry name" value="Trp-synth_B"/>
    <property type="match status" value="1"/>
</dbReference>
<feature type="domain" description="N-(5'phosphoribosyl) anthranilate isomerase (PRAI)" evidence="16">
    <location>
        <begin position="3"/>
        <end position="195"/>
    </location>
</feature>
<comment type="subunit">
    <text evidence="5 13">Tetramer of two alpha and two beta chains.</text>
</comment>
<comment type="caution">
    <text evidence="17">The sequence shown here is derived from an EMBL/GenBank/DDBJ whole genome shotgun (WGS) entry which is preliminary data.</text>
</comment>
<reference evidence="17 18" key="1">
    <citation type="submission" date="2022-03" db="EMBL/GenBank/DDBJ databases">
        <title>Novel taxa within the pig intestine.</title>
        <authorList>
            <person name="Wylensek D."/>
            <person name="Bishof K."/>
            <person name="Afrizal A."/>
            <person name="Clavel T."/>
        </authorList>
    </citation>
    <scope>NUCLEOTIDE SEQUENCE [LARGE SCALE GENOMIC DNA]</scope>
    <source>
        <strain evidence="17 18">CLA-KB-P66</strain>
    </source>
</reference>
<dbReference type="InterPro" id="IPR023026">
    <property type="entry name" value="Trp_synth_beta/beta-like"/>
</dbReference>
<sequence>MKIKICGIKTIEAAQAAQAGGADFIGLIFAENSPRKIETQEAEKISKSLKGAKLVGVFQNQSEDFILKIQKSLNLFAIQLHGNEDEAFAASLAKKTKAKIWKAFCLESESDVNAAAKFPAEIIVADARQGGSGKTSNWDLAGRLSSMKKLVLAGGISSKNAKEAFKKARPYALDLNSSLEDKRGEKNISKIITTMNALKKSDKTRYGIYGGTYVAETLAEPLRELEETFAKAKKSAKFKAEFNALLKDYVGRPSPLYFAKRLTEYCGGANIYLKREDLNHTGAHKINNALGQALLAKQMGKTRLIAETGAGMHGVATATVAALLGFECDVFMGSEDIARQAPNVDRMKMLGANLISVNAGSATLKDAMNEALRNWVATCQNTFYVIGTAAGPYPYPQIVRHFQSIIGREAKAQSLKAFGKLPDEAIACVGGGSNSIGLFSAFLDDKEVAITGVEAGGEGIETGRHAASLNAGSVGVLHGNKTYLLQDEFGQIKNTHSVCAGLDYPGIGPEHAYLRDIGRVKYEVINDDEAVEAFQLLCRLEGIIPALESSHAVAQAIKNAKKRQKGENIVVCLSGRGDKDMESVMNYLKGKKND</sequence>
<comment type="similarity">
    <text evidence="14">Belongs to the TrpF family.</text>
</comment>
<comment type="function">
    <text evidence="13">The beta subunit is responsible for the synthesis of L-tryptophan from indole and L-serine.</text>
</comment>
<keyword evidence="8 13" id="KW-0663">Pyridoxal phosphate</keyword>
<keyword evidence="7 14" id="KW-0822">Tryptophan biosynthesis</keyword>
<dbReference type="InterPro" id="IPR006654">
    <property type="entry name" value="Trp_synth_beta"/>
</dbReference>
<dbReference type="Pfam" id="PF00697">
    <property type="entry name" value="PRAI"/>
    <property type="match status" value="1"/>
</dbReference>
<proteinExistence type="inferred from homology"/>
<keyword evidence="10 14" id="KW-0413">Isomerase</keyword>
<dbReference type="EMBL" id="JALBUT010000005">
    <property type="protein sequence ID" value="MDX8415537.1"/>
    <property type="molecule type" value="Genomic_DNA"/>
</dbReference>
<dbReference type="CDD" id="cd00405">
    <property type="entry name" value="PRAI"/>
    <property type="match status" value="1"/>
</dbReference>
<evidence type="ECO:0000256" key="14">
    <source>
        <dbReference type="HAMAP-Rule" id="MF_00135"/>
    </source>
</evidence>
<evidence type="ECO:0000256" key="13">
    <source>
        <dbReference type="HAMAP-Rule" id="MF_00133"/>
    </source>
</evidence>
<evidence type="ECO:0000256" key="12">
    <source>
        <dbReference type="ARBA" id="ARBA00049047"/>
    </source>
</evidence>
<keyword evidence="9 14" id="KW-0057">Aromatic amino acid biosynthesis</keyword>
<evidence type="ECO:0000259" key="16">
    <source>
        <dbReference type="Pfam" id="PF00697"/>
    </source>
</evidence>
<dbReference type="NCBIfam" id="TIGR00263">
    <property type="entry name" value="trpB"/>
    <property type="match status" value="1"/>
</dbReference>
<evidence type="ECO:0000313" key="17">
    <source>
        <dbReference type="EMBL" id="MDX8415537.1"/>
    </source>
</evidence>
<dbReference type="EC" id="4.2.1.20" evidence="13"/>
<keyword evidence="11 13" id="KW-0456">Lyase</keyword>
<dbReference type="InterPro" id="IPR011060">
    <property type="entry name" value="RibuloseP-bd_barrel"/>
</dbReference>
<dbReference type="InterPro" id="IPR013785">
    <property type="entry name" value="Aldolase_TIM"/>
</dbReference>
<evidence type="ECO:0000256" key="2">
    <source>
        <dbReference type="ARBA" id="ARBA00004664"/>
    </source>
</evidence>
<comment type="pathway">
    <text evidence="2 14">Amino-acid biosynthesis; L-tryptophan biosynthesis; L-tryptophan from chorismate: step 3/5.</text>
</comment>
<dbReference type="SUPFAM" id="SSF51366">
    <property type="entry name" value="Ribulose-phoshate binding barrel"/>
    <property type="match status" value="1"/>
</dbReference>
<organism evidence="17 18">
    <name type="scientific">Intestinicryptomonas porci</name>
    <dbReference type="NCBI Taxonomy" id="2926320"/>
    <lineage>
        <taxon>Bacteria</taxon>
        <taxon>Pseudomonadati</taxon>
        <taxon>Verrucomicrobiota</taxon>
        <taxon>Opitutia</taxon>
        <taxon>Opitutales</taxon>
        <taxon>Intestinicryptomonaceae</taxon>
        <taxon>Intestinicryptomonas</taxon>
    </lineage>
</organism>
<comment type="catalytic activity">
    <reaction evidence="14">
        <text>N-(5-phospho-beta-D-ribosyl)anthranilate = 1-(2-carboxyphenylamino)-1-deoxy-D-ribulose 5-phosphate</text>
        <dbReference type="Rhea" id="RHEA:21540"/>
        <dbReference type="ChEBI" id="CHEBI:18277"/>
        <dbReference type="ChEBI" id="CHEBI:58613"/>
        <dbReference type="EC" id="5.3.1.24"/>
    </reaction>
</comment>
<evidence type="ECO:0000256" key="8">
    <source>
        <dbReference type="ARBA" id="ARBA00022898"/>
    </source>
</evidence>
<dbReference type="RefSeq" id="WP_370396984.1">
    <property type="nucleotide sequence ID" value="NZ_JALBUT010000005.1"/>
</dbReference>
<dbReference type="PROSITE" id="PS00168">
    <property type="entry name" value="TRP_SYNTHASE_BETA"/>
    <property type="match status" value="1"/>
</dbReference>
<dbReference type="InterPro" id="IPR001240">
    <property type="entry name" value="PRAI_dom"/>
</dbReference>
<accession>A0ABU4WG50</accession>
<evidence type="ECO:0000256" key="9">
    <source>
        <dbReference type="ARBA" id="ARBA00023141"/>
    </source>
</evidence>
<dbReference type="Gene3D" id="3.40.50.1100">
    <property type="match status" value="2"/>
</dbReference>
<dbReference type="PANTHER" id="PTHR48077">
    <property type="entry name" value="TRYPTOPHAN SYNTHASE-RELATED"/>
    <property type="match status" value="1"/>
</dbReference>
<evidence type="ECO:0000256" key="11">
    <source>
        <dbReference type="ARBA" id="ARBA00023239"/>
    </source>
</evidence>
<evidence type="ECO:0000256" key="1">
    <source>
        <dbReference type="ARBA" id="ARBA00001933"/>
    </source>
</evidence>